<accession>A0A0F0CXA2</accession>
<dbReference type="EMBL" id="JYNY01000016">
    <property type="protein sequence ID" value="KJJ86085.1"/>
    <property type="molecule type" value="Genomic_DNA"/>
</dbReference>
<comment type="caution">
    <text evidence="2">The sequence shown here is derived from an EMBL/GenBank/DDBJ whole genome shotgun (WGS) entry which is preliminary data.</text>
</comment>
<dbReference type="InterPro" id="IPR016181">
    <property type="entry name" value="Acyl_CoA_acyltransferase"/>
</dbReference>
<name>A0A0F0CXA2_9BACT</name>
<dbReference type="GO" id="GO:0016747">
    <property type="term" value="F:acyltransferase activity, transferring groups other than amino-acyl groups"/>
    <property type="evidence" value="ECO:0007669"/>
    <property type="project" value="InterPro"/>
</dbReference>
<protein>
    <submittedName>
        <fullName evidence="2">Acetyltransferase (GNAT) domain protein</fullName>
    </submittedName>
</protein>
<dbReference type="InterPro" id="IPR000182">
    <property type="entry name" value="GNAT_dom"/>
</dbReference>
<evidence type="ECO:0000259" key="1">
    <source>
        <dbReference type="PROSITE" id="PS51186"/>
    </source>
</evidence>
<organism evidence="2 3">
    <name type="scientific">Candidatus Omnitrophus magneticus</name>
    <dbReference type="NCBI Taxonomy" id="1609969"/>
    <lineage>
        <taxon>Bacteria</taxon>
        <taxon>Pseudomonadati</taxon>
        <taxon>Candidatus Omnitrophota</taxon>
        <taxon>Candidatus Omnitrophus</taxon>
    </lineage>
</organism>
<dbReference type="PANTHER" id="PTHR43415:SF3">
    <property type="entry name" value="GNAT-FAMILY ACETYLTRANSFERASE"/>
    <property type="match status" value="1"/>
</dbReference>
<evidence type="ECO:0000313" key="2">
    <source>
        <dbReference type="EMBL" id="KJJ86085.1"/>
    </source>
</evidence>
<keyword evidence="3" id="KW-1185">Reference proteome</keyword>
<sequence length="194" mass="21871">MSVLIPSLDKIKKLVIEEPVLESATVYLEGLSFKHVSQSYVSWLNDKEVCRENRHGRGNNTIELTRKYVESVDNLDNIAAFAILAKDTGKHIGNTSLGNISWENNSGEISILIGEKSYWGKGVAKETYRLLIEYGFNQLFLHRLYSGMTVRNKAMIKVAESSGMSKEGIFKEAFYKDGIYVDIVMYGIINPAHK</sequence>
<feature type="domain" description="N-acetyltransferase" evidence="1">
    <location>
        <begin position="36"/>
        <end position="186"/>
    </location>
</feature>
<gene>
    <name evidence="2" type="ORF">OMAG_000075</name>
</gene>
<dbReference type="Proteomes" id="UP000033428">
    <property type="component" value="Unassembled WGS sequence"/>
</dbReference>
<dbReference type="Pfam" id="PF13302">
    <property type="entry name" value="Acetyltransf_3"/>
    <property type="match status" value="1"/>
</dbReference>
<reference evidence="2 3" key="1">
    <citation type="submission" date="2015-02" db="EMBL/GenBank/DDBJ databases">
        <title>Single-cell genomics of uncultivated deep-branching MTB reveals a conserved set of magnetosome genes.</title>
        <authorList>
            <person name="Kolinko S."/>
            <person name="Richter M."/>
            <person name="Glockner F.O."/>
            <person name="Brachmann A."/>
            <person name="Schuler D."/>
        </authorList>
    </citation>
    <scope>NUCLEOTIDE SEQUENCE [LARGE SCALE GENOMIC DNA]</scope>
    <source>
        <strain evidence="2">SKK-01</strain>
    </source>
</reference>
<dbReference type="Gene3D" id="3.40.630.30">
    <property type="match status" value="1"/>
</dbReference>
<dbReference type="PANTHER" id="PTHR43415">
    <property type="entry name" value="SPERMIDINE N(1)-ACETYLTRANSFERASE"/>
    <property type="match status" value="1"/>
</dbReference>
<proteinExistence type="predicted"/>
<evidence type="ECO:0000313" key="3">
    <source>
        <dbReference type="Proteomes" id="UP000033428"/>
    </source>
</evidence>
<dbReference type="AlphaFoldDB" id="A0A0F0CXA2"/>
<dbReference type="SUPFAM" id="SSF55729">
    <property type="entry name" value="Acyl-CoA N-acyltransferases (Nat)"/>
    <property type="match status" value="1"/>
</dbReference>
<keyword evidence="2" id="KW-0808">Transferase</keyword>
<dbReference type="PROSITE" id="PS51186">
    <property type="entry name" value="GNAT"/>
    <property type="match status" value="1"/>
</dbReference>